<keyword evidence="2" id="KW-0472">Membrane</keyword>
<evidence type="ECO:0000256" key="3">
    <source>
        <dbReference type="SAM" id="SignalP"/>
    </source>
</evidence>
<feature type="transmembrane region" description="Helical" evidence="2">
    <location>
        <begin position="133"/>
        <end position="149"/>
    </location>
</feature>
<sequence length="319" mass="35468">MNSYRITIMIFFFFIVPLDHASVTCNILVILMDLDVCIADGRLEKMDAETEQVEEQTDIPAAPAEETPPETKNRPGKHLDRGVKGRGRGCRMGRGWRGGRGMMKAFGPPGRGRGRGHDGLMNGFGPMRYTTEHFLLFLLYVVFLLSCFVQHSDNHSFSLLSLFSHAFVCPKKGHGRDAAVPRPPRQRRCEGRPKRHGSPTSSSPTPAPETLPSYAQAWPPSTPAWTPWFPWLPASSSRPQQSPRPPSSLSPQRGHSHPFRGGVKRKQAFLSLPPPSLPRPHPRDVHCGDSPTNTGQVRDKPLLFNQLNTQNPSTFSSRG</sequence>
<proteinExistence type="predicted"/>
<dbReference type="AlphaFoldDB" id="A0A6P8GES7"/>
<dbReference type="Proteomes" id="UP000515152">
    <property type="component" value="Chromosome 15"/>
</dbReference>
<evidence type="ECO:0000313" key="4">
    <source>
        <dbReference type="Proteomes" id="UP000515152"/>
    </source>
</evidence>
<keyword evidence="2" id="KW-1133">Transmembrane helix</keyword>
<keyword evidence="4" id="KW-1185">Reference proteome</keyword>
<evidence type="ECO:0000313" key="5">
    <source>
        <dbReference type="RefSeq" id="XP_031437674.1"/>
    </source>
</evidence>
<feature type="region of interest" description="Disordered" evidence="1">
    <location>
        <begin position="48"/>
        <end position="85"/>
    </location>
</feature>
<gene>
    <name evidence="5" type="primary">si:ch211-51e12.7</name>
</gene>
<organism evidence="4 5">
    <name type="scientific">Clupea harengus</name>
    <name type="common">Atlantic herring</name>
    <dbReference type="NCBI Taxonomy" id="7950"/>
    <lineage>
        <taxon>Eukaryota</taxon>
        <taxon>Metazoa</taxon>
        <taxon>Chordata</taxon>
        <taxon>Craniata</taxon>
        <taxon>Vertebrata</taxon>
        <taxon>Euteleostomi</taxon>
        <taxon>Actinopterygii</taxon>
        <taxon>Neopterygii</taxon>
        <taxon>Teleostei</taxon>
        <taxon>Clupei</taxon>
        <taxon>Clupeiformes</taxon>
        <taxon>Clupeoidei</taxon>
        <taxon>Clupeidae</taxon>
        <taxon>Clupea</taxon>
    </lineage>
</organism>
<protein>
    <submittedName>
        <fullName evidence="5">Uncharacterized protein si:ch211-51e12.7 isoform X1</fullName>
    </submittedName>
</protein>
<evidence type="ECO:0000256" key="2">
    <source>
        <dbReference type="SAM" id="Phobius"/>
    </source>
</evidence>
<evidence type="ECO:0000256" key="1">
    <source>
        <dbReference type="SAM" id="MobiDB-lite"/>
    </source>
</evidence>
<feature type="compositionally biased region" description="Basic and acidic residues" evidence="1">
    <location>
        <begin position="69"/>
        <end position="83"/>
    </location>
</feature>
<feature type="compositionally biased region" description="Low complexity" evidence="1">
    <location>
        <begin position="198"/>
        <end position="216"/>
    </location>
</feature>
<feature type="chain" id="PRO_5027560344" evidence="3">
    <location>
        <begin position="22"/>
        <end position="319"/>
    </location>
</feature>
<dbReference type="KEGG" id="char:105899413"/>
<feature type="compositionally biased region" description="Basic residues" evidence="1">
    <location>
        <begin position="254"/>
        <end position="267"/>
    </location>
</feature>
<feature type="compositionally biased region" description="Polar residues" evidence="1">
    <location>
        <begin position="305"/>
        <end position="319"/>
    </location>
</feature>
<accession>A0A6P8GES7</accession>
<keyword evidence="3" id="KW-0732">Signal</keyword>
<feature type="region of interest" description="Disordered" evidence="1">
    <location>
        <begin position="173"/>
        <end position="216"/>
    </location>
</feature>
<keyword evidence="2" id="KW-0812">Transmembrane</keyword>
<reference evidence="5" key="1">
    <citation type="submission" date="2025-08" db="UniProtKB">
        <authorList>
            <consortium name="RefSeq"/>
        </authorList>
    </citation>
    <scope>IDENTIFICATION</scope>
</reference>
<dbReference type="RefSeq" id="XP_031437674.1">
    <property type="nucleotide sequence ID" value="XM_031581814.1"/>
</dbReference>
<feature type="region of interest" description="Disordered" evidence="1">
    <location>
        <begin position="235"/>
        <end position="319"/>
    </location>
</feature>
<name>A0A6P8GES7_CLUHA</name>
<feature type="signal peptide" evidence="3">
    <location>
        <begin position="1"/>
        <end position="21"/>
    </location>
</feature>
<dbReference type="GeneID" id="105899413"/>